<feature type="domain" description="YknX-like alpha-helical hairpin" evidence="5">
    <location>
        <begin position="96"/>
        <end position="177"/>
    </location>
</feature>
<feature type="domain" description="YknX-like beta-barrel" evidence="8">
    <location>
        <begin position="218"/>
        <end position="298"/>
    </location>
</feature>
<evidence type="ECO:0000256" key="4">
    <source>
        <dbReference type="SAM" id="Coils"/>
    </source>
</evidence>
<comment type="caution">
    <text evidence="9">The sequence shown here is derived from an EMBL/GenBank/DDBJ whole genome shotgun (WGS) entry which is preliminary data.</text>
</comment>
<evidence type="ECO:0000259" key="5">
    <source>
        <dbReference type="Pfam" id="PF25982"/>
    </source>
</evidence>
<dbReference type="InterPro" id="IPR058637">
    <property type="entry name" value="YknX-like_C"/>
</dbReference>
<evidence type="ECO:0000256" key="2">
    <source>
        <dbReference type="ARBA" id="ARBA00009477"/>
    </source>
</evidence>
<accession>A0ABU0AQP0</accession>
<evidence type="ECO:0000259" key="6">
    <source>
        <dbReference type="Pfam" id="PF25984"/>
    </source>
</evidence>
<sequence length="374" mass="41407">MNKKVWVAVGVGLLILVMAGVSVYRQAFAKGPSVTVVQPEKEEITDYLMIPGTLSLKNEQKIFTSMEQGEIEEVLVEEGEAVEEGTILAKYNEKSVAMELERINLQIESGYLRINQVEKSLTNLQEQEEDLRKQIGKKEAKKQIDPERDQLTMDKRMANLDVHQLLLEKKEIEQRMEQLAVKSTMNGKVLQINEMKSSDPLAQQAPIIHIGNLDEKVARGTLSEYDTLKVEKGMTAVLKSDVLPDKEWKGEVSQISFTPDESQPVNPGELRAAQYGILVDIKDDISSLKPGFQLIVEIETSRKSALTIPAEAVLTDDAASYVFLLKDGKSVKHEVEIGIASGSKMEVLSGLAEGDQVIANPSDSLQDGMEVNAK</sequence>
<dbReference type="InterPro" id="IPR006143">
    <property type="entry name" value="RND_pump_MFP"/>
</dbReference>
<proteinExistence type="inferred from homology"/>
<dbReference type="Pfam" id="PF25982">
    <property type="entry name" value="HH_YknX"/>
    <property type="match status" value="1"/>
</dbReference>
<comment type="similarity">
    <text evidence="2">Belongs to the membrane fusion protein (MFP) (TC 8.A.1) family.</text>
</comment>
<organism evidence="9 10">
    <name type="scientific">Cytobacillus purgationiresistens</name>
    <dbReference type="NCBI Taxonomy" id="863449"/>
    <lineage>
        <taxon>Bacteria</taxon>
        <taxon>Bacillati</taxon>
        <taxon>Bacillota</taxon>
        <taxon>Bacilli</taxon>
        <taxon>Bacillales</taxon>
        <taxon>Bacillaceae</taxon>
        <taxon>Cytobacillus</taxon>
    </lineage>
</organism>
<dbReference type="PANTHER" id="PTHR32347:SF14">
    <property type="entry name" value="EFFLUX SYSTEM COMPONENT YKNX-RELATED"/>
    <property type="match status" value="1"/>
</dbReference>
<dbReference type="InterPro" id="IPR050465">
    <property type="entry name" value="UPF0194_transport"/>
</dbReference>
<dbReference type="PANTHER" id="PTHR32347">
    <property type="entry name" value="EFFLUX SYSTEM COMPONENT YKNX-RELATED"/>
    <property type="match status" value="1"/>
</dbReference>
<keyword evidence="10" id="KW-1185">Reference proteome</keyword>
<protein>
    <submittedName>
        <fullName evidence="9">HlyD family secretion protein</fullName>
    </submittedName>
</protein>
<dbReference type="Pfam" id="PF25990">
    <property type="entry name" value="Beta-barrel_YknX"/>
    <property type="match status" value="1"/>
</dbReference>
<feature type="coiled-coil region" evidence="4">
    <location>
        <begin position="114"/>
        <end position="182"/>
    </location>
</feature>
<dbReference type="NCBIfam" id="TIGR01730">
    <property type="entry name" value="RND_mfp"/>
    <property type="match status" value="1"/>
</dbReference>
<gene>
    <name evidence="9" type="ORF">J2S17_005467</name>
</gene>
<evidence type="ECO:0000259" key="7">
    <source>
        <dbReference type="Pfam" id="PF25989"/>
    </source>
</evidence>
<evidence type="ECO:0000313" key="10">
    <source>
        <dbReference type="Proteomes" id="UP001238088"/>
    </source>
</evidence>
<dbReference type="Gene3D" id="2.40.30.170">
    <property type="match status" value="1"/>
</dbReference>
<reference evidence="9 10" key="1">
    <citation type="submission" date="2023-07" db="EMBL/GenBank/DDBJ databases">
        <title>Genomic Encyclopedia of Type Strains, Phase IV (KMG-IV): sequencing the most valuable type-strain genomes for metagenomic binning, comparative biology and taxonomic classification.</title>
        <authorList>
            <person name="Goeker M."/>
        </authorList>
    </citation>
    <scope>NUCLEOTIDE SEQUENCE [LARGE SCALE GENOMIC DNA]</scope>
    <source>
        <strain evidence="9 10">DSM 23494</strain>
    </source>
</reference>
<dbReference type="InterPro" id="IPR058638">
    <property type="entry name" value="HH_YknX-like"/>
</dbReference>
<comment type="subcellular location">
    <subcellularLocation>
        <location evidence="1">Cell envelope</location>
    </subcellularLocation>
</comment>
<dbReference type="Gene3D" id="2.40.420.20">
    <property type="match status" value="1"/>
</dbReference>
<evidence type="ECO:0000256" key="1">
    <source>
        <dbReference type="ARBA" id="ARBA00004196"/>
    </source>
</evidence>
<evidence type="ECO:0000256" key="3">
    <source>
        <dbReference type="ARBA" id="ARBA00023054"/>
    </source>
</evidence>
<name>A0ABU0AQP0_9BACI</name>
<dbReference type="EMBL" id="JAUSUB010000042">
    <property type="protein sequence ID" value="MDQ0273535.1"/>
    <property type="molecule type" value="Genomic_DNA"/>
</dbReference>
<feature type="domain" description="YknX-like C-terminal permuted SH3-like" evidence="7">
    <location>
        <begin position="305"/>
        <end position="372"/>
    </location>
</feature>
<evidence type="ECO:0000259" key="8">
    <source>
        <dbReference type="Pfam" id="PF25990"/>
    </source>
</evidence>
<dbReference type="Pfam" id="PF25989">
    <property type="entry name" value="YknX_C"/>
    <property type="match status" value="1"/>
</dbReference>
<dbReference type="Pfam" id="PF25984">
    <property type="entry name" value="BSH_YknX"/>
    <property type="match status" value="1"/>
</dbReference>
<evidence type="ECO:0000313" key="9">
    <source>
        <dbReference type="EMBL" id="MDQ0273535.1"/>
    </source>
</evidence>
<feature type="domain" description="YknX-like barrel-sandwich hybrid" evidence="6">
    <location>
        <begin position="60"/>
        <end position="211"/>
    </location>
</feature>
<dbReference type="InterPro" id="IPR058636">
    <property type="entry name" value="Beta-barrel_YknX"/>
</dbReference>
<dbReference type="Gene3D" id="2.40.50.100">
    <property type="match status" value="1"/>
</dbReference>
<dbReference type="InterPro" id="IPR058639">
    <property type="entry name" value="BSH_YknX-like"/>
</dbReference>
<dbReference type="Proteomes" id="UP001238088">
    <property type="component" value="Unassembled WGS sequence"/>
</dbReference>
<dbReference type="RefSeq" id="WP_307479765.1">
    <property type="nucleotide sequence ID" value="NZ_JAUSUB010000042.1"/>
</dbReference>
<keyword evidence="3 4" id="KW-0175">Coiled coil</keyword>